<evidence type="ECO:0000313" key="6">
    <source>
        <dbReference type="Proteomes" id="UP000006038"/>
    </source>
</evidence>
<evidence type="ECO:0000313" key="5">
    <source>
        <dbReference type="EnsemblPlants" id="OB10G14660.1"/>
    </source>
</evidence>
<dbReference type="HOGENOM" id="CLU_1380001_0_0_1"/>
<evidence type="ECO:0000256" key="2">
    <source>
        <dbReference type="ARBA" id="ARBA00022723"/>
    </source>
</evidence>
<protein>
    <submittedName>
        <fullName evidence="5">Uncharacterized protein</fullName>
    </submittedName>
</protein>
<keyword evidence="6" id="KW-1185">Reference proteome</keyword>
<keyword evidence="2" id="KW-0479">Metal-binding</keyword>
<keyword evidence="3" id="KW-0560">Oxidoreductase</keyword>
<sequence>MRGAAASPLLWKMKRLLNIGSEREIKKAIRLINGLAAAMIQDSQKLGVGNSHDLLSRFMAPRRTSSFATSSSASSSPAGISALTTLFVLLSKPPAHSAGHRPRCWSRRLHRRLRLRSCRAFAAAVLPEVGTSPMEENGRKCQMDGRKRKEVSDGSDFKKLRWHSPEYANCSGIFINRQICSGMESINPCLKGDVVGGI</sequence>
<evidence type="ECO:0000256" key="4">
    <source>
        <dbReference type="ARBA" id="ARBA00023004"/>
    </source>
</evidence>
<dbReference type="Proteomes" id="UP000006038">
    <property type="component" value="Chromosome 10"/>
</dbReference>
<keyword evidence="4" id="KW-0408">Iron</keyword>
<proteinExistence type="inferred from homology"/>
<evidence type="ECO:0000256" key="3">
    <source>
        <dbReference type="ARBA" id="ARBA00023002"/>
    </source>
</evidence>
<name>J3N1R8_ORYBR</name>
<dbReference type="GO" id="GO:0016491">
    <property type="term" value="F:oxidoreductase activity"/>
    <property type="evidence" value="ECO:0007669"/>
    <property type="project" value="UniProtKB-KW"/>
</dbReference>
<dbReference type="AlphaFoldDB" id="J3N1R8"/>
<reference evidence="5" key="1">
    <citation type="journal article" date="2013" name="Nat. Commun.">
        <title>Whole-genome sequencing of Oryza brachyantha reveals mechanisms underlying Oryza genome evolution.</title>
        <authorList>
            <person name="Chen J."/>
            <person name="Huang Q."/>
            <person name="Gao D."/>
            <person name="Wang J."/>
            <person name="Lang Y."/>
            <person name="Liu T."/>
            <person name="Li B."/>
            <person name="Bai Z."/>
            <person name="Luis Goicoechea J."/>
            <person name="Liang C."/>
            <person name="Chen C."/>
            <person name="Zhang W."/>
            <person name="Sun S."/>
            <person name="Liao Y."/>
            <person name="Zhang X."/>
            <person name="Yang L."/>
            <person name="Song C."/>
            <person name="Wang M."/>
            <person name="Shi J."/>
            <person name="Liu G."/>
            <person name="Liu J."/>
            <person name="Zhou H."/>
            <person name="Zhou W."/>
            <person name="Yu Q."/>
            <person name="An N."/>
            <person name="Chen Y."/>
            <person name="Cai Q."/>
            <person name="Wang B."/>
            <person name="Liu B."/>
            <person name="Min J."/>
            <person name="Huang Y."/>
            <person name="Wu H."/>
            <person name="Li Z."/>
            <person name="Zhang Y."/>
            <person name="Yin Y."/>
            <person name="Song W."/>
            <person name="Jiang J."/>
            <person name="Jackson S.A."/>
            <person name="Wing R.A."/>
            <person name="Wang J."/>
            <person name="Chen M."/>
        </authorList>
    </citation>
    <scope>NUCLEOTIDE SEQUENCE [LARGE SCALE GENOMIC DNA]</scope>
    <source>
        <strain evidence="5">cv. IRGC 101232</strain>
    </source>
</reference>
<accession>J3N1R8</accession>
<dbReference type="STRING" id="4533.J3N1R8"/>
<dbReference type="GO" id="GO:0046872">
    <property type="term" value="F:metal ion binding"/>
    <property type="evidence" value="ECO:0007669"/>
    <property type="project" value="UniProtKB-KW"/>
</dbReference>
<evidence type="ECO:0000256" key="1">
    <source>
        <dbReference type="ARBA" id="ARBA00010617"/>
    </source>
</evidence>
<comment type="similarity">
    <text evidence="1">Belongs to the cytochrome P450 family.</text>
</comment>
<dbReference type="EnsemblPlants" id="OB10G14660.1">
    <property type="protein sequence ID" value="OB10G14660.1"/>
    <property type="gene ID" value="OB10G14660"/>
</dbReference>
<organism evidence="5">
    <name type="scientific">Oryza brachyantha</name>
    <name type="common">malo sina</name>
    <dbReference type="NCBI Taxonomy" id="4533"/>
    <lineage>
        <taxon>Eukaryota</taxon>
        <taxon>Viridiplantae</taxon>
        <taxon>Streptophyta</taxon>
        <taxon>Embryophyta</taxon>
        <taxon>Tracheophyta</taxon>
        <taxon>Spermatophyta</taxon>
        <taxon>Magnoliopsida</taxon>
        <taxon>Liliopsida</taxon>
        <taxon>Poales</taxon>
        <taxon>Poaceae</taxon>
        <taxon>BOP clade</taxon>
        <taxon>Oryzoideae</taxon>
        <taxon>Oryzeae</taxon>
        <taxon>Oryzinae</taxon>
        <taxon>Oryza</taxon>
    </lineage>
</organism>
<reference evidence="5" key="2">
    <citation type="submission" date="2013-04" db="UniProtKB">
        <authorList>
            <consortium name="EnsemblPlants"/>
        </authorList>
    </citation>
    <scope>IDENTIFICATION</scope>
</reference>
<dbReference type="PANTHER" id="PTHR24296">
    <property type="entry name" value="CYTOCHROME P450"/>
    <property type="match status" value="1"/>
</dbReference>
<dbReference type="eggNOG" id="KOG0157">
    <property type="taxonomic scope" value="Eukaryota"/>
</dbReference>
<dbReference type="Gramene" id="OB10G14660.1">
    <property type="protein sequence ID" value="OB10G14660.1"/>
    <property type="gene ID" value="OB10G14660"/>
</dbReference>